<dbReference type="EC" id="2.4.2.3" evidence="2"/>
<evidence type="ECO:0000256" key="6">
    <source>
        <dbReference type="ARBA" id="ARBA00048447"/>
    </source>
</evidence>
<dbReference type="OrthoDB" id="9782889at2"/>
<reference evidence="8 11" key="2">
    <citation type="submission" date="2019-10" db="EMBL/GenBank/DDBJ databases">
        <title>Prolixibacter strains distinguished by the presence of nitrate reductase genes were adept at nitrate-dependent anaerobic corrosion of metallic iron and carbon steel.</title>
        <authorList>
            <person name="Iino T."/>
            <person name="Shono N."/>
            <person name="Ito K."/>
            <person name="Nakamura R."/>
            <person name="Sueoka K."/>
            <person name="Harayama S."/>
            <person name="Ohkuma M."/>
        </authorList>
    </citation>
    <scope>NUCLEOTIDE SEQUENCE [LARGE SCALE GENOMIC DNA]</scope>
    <source>
        <strain evidence="8 11">MIC1-1</strain>
    </source>
</reference>
<evidence type="ECO:0000313" key="9">
    <source>
        <dbReference type="EMBL" id="PSK84718.1"/>
    </source>
</evidence>
<dbReference type="PANTHER" id="PTHR43691:SF11">
    <property type="entry name" value="FI09636P-RELATED"/>
    <property type="match status" value="1"/>
</dbReference>
<dbReference type="EMBL" id="PYGC01000002">
    <property type="protein sequence ID" value="PSK84718.1"/>
    <property type="molecule type" value="Genomic_DNA"/>
</dbReference>
<dbReference type="RefSeq" id="WP_106541294.1">
    <property type="nucleotide sequence ID" value="NZ_BLAU01000001.1"/>
</dbReference>
<dbReference type="InterPro" id="IPR004402">
    <property type="entry name" value="DeoD-type"/>
</dbReference>
<organism evidence="9 10">
    <name type="scientific">Prolixibacter denitrificans</name>
    <dbReference type="NCBI Taxonomy" id="1541063"/>
    <lineage>
        <taxon>Bacteria</taxon>
        <taxon>Pseudomonadati</taxon>
        <taxon>Bacteroidota</taxon>
        <taxon>Bacteroidia</taxon>
        <taxon>Marinilabiliales</taxon>
        <taxon>Prolixibacteraceae</taxon>
        <taxon>Prolixibacter</taxon>
    </lineage>
</organism>
<dbReference type="NCBIfam" id="NF004489">
    <property type="entry name" value="PRK05819.1"/>
    <property type="match status" value="1"/>
</dbReference>
<comment type="caution">
    <text evidence="9">The sequence shown here is derived from an EMBL/GenBank/DDBJ whole genome shotgun (WGS) entry which is preliminary data.</text>
</comment>
<dbReference type="Proteomes" id="UP000240621">
    <property type="component" value="Unassembled WGS sequence"/>
</dbReference>
<dbReference type="GO" id="GO:0006152">
    <property type="term" value="P:purine nucleoside catabolic process"/>
    <property type="evidence" value="ECO:0007669"/>
    <property type="project" value="TreeGrafter"/>
</dbReference>
<evidence type="ECO:0000256" key="5">
    <source>
        <dbReference type="ARBA" id="ARBA00022679"/>
    </source>
</evidence>
<dbReference type="HAMAP" id="MF_01627">
    <property type="entry name" value="Pur_nucleosid_phosp"/>
    <property type="match status" value="1"/>
</dbReference>
<sequence length="234" mass="25977">MSIHNQAKKGDIAKTVLLPGDPLRAKFIADNFLEDTVCYNEVRGMLGYTGYYNGQQVSVQGTGMGMPSMSIYATELIEEYDCEQLIRIGSCGSIQPEVQLRDIILAQGACTDNGMNQLRFGGLQFAPLADFDLLHRAYTIARGKDVNLHVGNVLSSDFFYNDEHIGDPFAVWQKFNVLAVEMETAALYTIAAKYKKRALSILTVSDHIPEGKSTTSEQRQTTFTQMMDIALKLV</sequence>
<gene>
    <name evidence="8" type="primary">deoD</name>
    <name evidence="9" type="ORF">CLV93_102509</name>
    <name evidence="8" type="ORF">JCM18694_11290</name>
</gene>
<comment type="similarity">
    <text evidence="1">Belongs to the PNP/UDP phosphorylase family.</text>
</comment>
<dbReference type="GO" id="GO:0005829">
    <property type="term" value="C:cytosol"/>
    <property type="evidence" value="ECO:0007669"/>
    <property type="project" value="TreeGrafter"/>
</dbReference>
<proteinExistence type="inferred from homology"/>
<dbReference type="SUPFAM" id="SSF53167">
    <property type="entry name" value="Purine and uridine phosphorylases"/>
    <property type="match status" value="1"/>
</dbReference>
<dbReference type="CDD" id="cd09006">
    <property type="entry name" value="PNP_EcPNPI-like"/>
    <property type="match status" value="1"/>
</dbReference>
<dbReference type="Proteomes" id="UP000396862">
    <property type="component" value="Unassembled WGS sequence"/>
</dbReference>
<keyword evidence="4" id="KW-0328">Glycosyltransferase</keyword>
<evidence type="ECO:0000256" key="2">
    <source>
        <dbReference type="ARBA" id="ARBA00011888"/>
    </source>
</evidence>
<dbReference type="GO" id="GO:0004850">
    <property type="term" value="F:uridine phosphorylase activity"/>
    <property type="evidence" value="ECO:0007669"/>
    <property type="project" value="UniProtKB-EC"/>
</dbReference>
<dbReference type="PROSITE" id="PS01232">
    <property type="entry name" value="PNP_UDP_1"/>
    <property type="match status" value="1"/>
</dbReference>
<dbReference type="AlphaFoldDB" id="A0A2P8CIB7"/>
<dbReference type="Pfam" id="PF01048">
    <property type="entry name" value="PNP_UDP_1"/>
    <property type="match status" value="1"/>
</dbReference>
<dbReference type="EMBL" id="BLAU01000001">
    <property type="protein sequence ID" value="GET20883.1"/>
    <property type="molecule type" value="Genomic_DNA"/>
</dbReference>
<dbReference type="InterPro" id="IPR018016">
    <property type="entry name" value="Nucleoside_phosphorylase_CS"/>
</dbReference>
<dbReference type="PANTHER" id="PTHR43691">
    <property type="entry name" value="URIDINE PHOSPHORYLASE"/>
    <property type="match status" value="1"/>
</dbReference>
<dbReference type="NCBIfam" id="TIGR00107">
    <property type="entry name" value="deoD"/>
    <property type="match status" value="1"/>
</dbReference>
<protein>
    <recommendedName>
        <fullName evidence="3">Uridine phosphorylase</fullName>
        <ecNumber evidence="2">2.4.2.3</ecNumber>
    </recommendedName>
</protein>
<keyword evidence="5" id="KW-0808">Transferase</keyword>
<evidence type="ECO:0000313" key="8">
    <source>
        <dbReference type="EMBL" id="GET20883.1"/>
    </source>
</evidence>
<evidence type="ECO:0000256" key="1">
    <source>
        <dbReference type="ARBA" id="ARBA00010456"/>
    </source>
</evidence>
<dbReference type="InterPro" id="IPR035994">
    <property type="entry name" value="Nucleoside_phosphorylase_sf"/>
</dbReference>
<dbReference type="GO" id="GO:0004731">
    <property type="term" value="F:purine-nucleoside phosphorylase activity"/>
    <property type="evidence" value="ECO:0007669"/>
    <property type="project" value="InterPro"/>
</dbReference>
<keyword evidence="11" id="KW-1185">Reference proteome</keyword>
<dbReference type="InterPro" id="IPR000845">
    <property type="entry name" value="Nucleoside_phosphorylase_d"/>
</dbReference>
<evidence type="ECO:0000256" key="3">
    <source>
        <dbReference type="ARBA" id="ARBA00021980"/>
    </source>
</evidence>
<feature type="domain" description="Nucleoside phosphorylase" evidence="7">
    <location>
        <begin position="15"/>
        <end position="225"/>
    </location>
</feature>
<comment type="catalytic activity">
    <reaction evidence="6">
        <text>uridine + phosphate = alpha-D-ribose 1-phosphate + uracil</text>
        <dbReference type="Rhea" id="RHEA:24388"/>
        <dbReference type="ChEBI" id="CHEBI:16704"/>
        <dbReference type="ChEBI" id="CHEBI:17568"/>
        <dbReference type="ChEBI" id="CHEBI:43474"/>
        <dbReference type="ChEBI" id="CHEBI:57720"/>
        <dbReference type="EC" id="2.4.2.3"/>
    </reaction>
</comment>
<dbReference type="Gene3D" id="3.40.50.1580">
    <property type="entry name" value="Nucleoside phosphorylase domain"/>
    <property type="match status" value="1"/>
</dbReference>
<evidence type="ECO:0000256" key="4">
    <source>
        <dbReference type="ARBA" id="ARBA00022676"/>
    </source>
</evidence>
<evidence type="ECO:0000313" key="10">
    <source>
        <dbReference type="Proteomes" id="UP000240621"/>
    </source>
</evidence>
<name>A0A2P8CIB7_9BACT</name>
<accession>A0A2P8CIB7</accession>
<evidence type="ECO:0000313" key="11">
    <source>
        <dbReference type="Proteomes" id="UP000396862"/>
    </source>
</evidence>
<evidence type="ECO:0000259" key="7">
    <source>
        <dbReference type="Pfam" id="PF01048"/>
    </source>
</evidence>
<reference evidence="9 10" key="1">
    <citation type="submission" date="2018-03" db="EMBL/GenBank/DDBJ databases">
        <title>Genomic Encyclopedia of Archaeal and Bacterial Type Strains, Phase II (KMG-II): from individual species to whole genera.</title>
        <authorList>
            <person name="Goeker M."/>
        </authorList>
    </citation>
    <scope>NUCLEOTIDE SEQUENCE [LARGE SCALE GENOMIC DNA]</scope>
    <source>
        <strain evidence="9 10">DSM 27267</strain>
    </source>
</reference>